<reference evidence="1 2" key="1">
    <citation type="submission" date="2018-09" db="EMBL/GenBank/DDBJ databases">
        <title>Yersinia kristensenii subsp. rochesterensis subsp. nov., Isolated from Human Feces.</title>
        <authorList>
            <person name="Cunningham S.A."/>
            <person name="Jeraldo P."/>
            <person name="Patel R."/>
        </authorList>
    </citation>
    <scope>NUCLEOTIDE SEQUENCE [LARGE SCALE GENOMIC DNA]</scope>
    <source>
        <strain evidence="1 2">ATCC BAA-2637</strain>
    </source>
</reference>
<gene>
    <name evidence="1" type="ORF">DXZ79_00185</name>
</gene>
<dbReference type="EMBL" id="CP032482">
    <property type="protein sequence ID" value="AYD45857.1"/>
    <property type="molecule type" value="Genomic_DNA"/>
</dbReference>
<dbReference type="AlphaFoldDB" id="A0A8E4BJM2"/>
<protein>
    <submittedName>
        <fullName evidence="1">Uncharacterized protein</fullName>
    </submittedName>
</protein>
<sequence length="60" mass="6730">MALASARPLHAAFKPAPGRFVTRITYLCKLIRTLSLAAFLQLELFWVVFYSSSVTTEPEV</sequence>
<dbReference type="Proteomes" id="UP000265864">
    <property type="component" value="Chromosome"/>
</dbReference>
<evidence type="ECO:0000313" key="2">
    <source>
        <dbReference type="Proteomes" id="UP000265864"/>
    </source>
</evidence>
<accession>A0A8E4BJM2</accession>
<organism evidence="1 2">
    <name type="scientific">Yersinia rochesterensis</name>
    <dbReference type="NCBI Taxonomy" id="1604335"/>
    <lineage>
        <taxon>Bacteria</taxon>
        <taxon>Pseudomonadati</taxon>
        <taxon>Pseudomonadota</taxon>
        <taxon>Gammaproteobacteria</taxon>
        <taxon>Enterobacterales</taxon>
        <taxon>Yersiniaceae</taxon>
        <taxon>Yersinia</taxon>
    </lineage>
</organism>
<evidence type="ECO:0000313" key="1">
    <source>
        <dbReference type="EMBL" id="AYD45857.1"/>
    </source>
</evidence>
<proteinExistence type="predicted"/>
<name>A0A8E4BJM2_9GAMM</name>